<dbReference type="Gene3D" id="3.40.50.300">
    <property type="entry name" value="P-loop containing nucleotide triphosphate hydrolases"/>
    <property type="match status" value="1"/>
</dbReference>
<keyword evidence="3" id="KW-1185">Reference proteome</keyword>
<dbReference type="Pfam" id="PF03796">
    <property type="entry name" value="DnaB_C"/>
    <property type="match status" value="1"/>
</dbReference>
<sequence>MQVTEISLELKVLAKEMTCPVLLLAQLN</sequence>
<dbReference type="GO" id="GO:0006260">
    <property type="term" value="P:DNA replication"/>
    <property type="evidence" value="ECO:0007669"/>
    <property type="project" value="InterPro"/>
</dbReference>
<name>A0A6L3V1S3_9BACI</name>
<reference evidence="2 3" key="1">
    <citation type="journal article" date="2016" name="Antonie Van Leeuwenhoek">
        <title>Bacillus depressus sp. nov., isolated from soil of a sunflower field.</title>
        <authorList>
            <person name="Wei X."/>
            <person name="Xin D."/>
            <person name="Xin Y."/>
            <person name="Zhang H."/>
            <person name="Wang T."/>
            <person name="Zhang J."/>
        </authorList>
    </citation>
    <scope>NUCLEOTIDE SEQUENCE [LARGE SCALE GENOMIC DNA]</scope>
    <source>
        <strain evidence="2 3">BZ1</strain>
    </source>
</reference>
<dbReference type="AlphaFoldDB" id="A0A6L3V1S3"/>
<evidence type="ECO:0000313" key="3">
    <source>
        <dbReference type="Proteomes" id="UP000481030"/>
    </source>
</evidence>
<feature type="domain" description="SF4 helicase" evidence="1">
    <location>
        <begin position="2"/>
        <end position="28"/>
    </location>
</feature>
<organism evidence="2 3">
    <name type="scientific">Cytobacillus depressus</name>
    <dbReference type="NCBI Taxonomy" id="1602942"/>
    <lineage>
        <taxon>Bacteria</taxon>
        <taxon>Bacillati</taxon>
        <taxon>Bacillota</taxon>
        <taxon>Bacilli</taxon>
        <taxon>Bacillales</taxon>
        <taxon>Bacillaceae</taxon>
        <taxon>Cytobacillus</taxon>
    </lineage>
</organism>
<evidence type="ECO:0000313" key="2">
    <source>
        <dbReference type="EMBL" id="KAB2329801.1"/>
    </source>
</evidence>
<proteinExistence type="predicted"/>
<dbReference type="InterPro" id="IPR027417">
    <property type="entry name" value="P-loop_NTPase"/>
</dbReference>
<protein>
    <recommendedName>
        <fullName evidence="1">SF4 helicase domain-containing protein</fullName>
    </recommendedName>
</protein>
<dbReference type="InterPro" id="IPR007694">
    <property type="entry name" value="DNA_helicase_DnaB-like_C"/>
</dbReference>
<dbReference type="Proteomes" id="UP000481030">
    <property type="component" value="Unassembled WGS sequence"/>
</dbReference>
<dbReference type="GO" id="GO:0003678">
    <property type="term" value="F:DNA helicase activity"/>
    <property type="evidence" value="ECO:0007669"/>
    <property type="project" value="InterPro"/>
</dbReference>
<gene>
    <name evidence="2" type="ORF">F7731_21500</name>
</gene>
<comment type="caution">
    <text evidence="2">The sequence shown here is derived from an EMBL/GenBank/DDBJ whole genome shotgun (WGS) entry which is preliminary data.</text>
</comment>
<dbReference type="EMBL" id="WBOS01000017">
    <property type="protein sequence ID" value="KAB2329801.1"/>
    <property type="molecule type" value="Genomic_DNA"/>
</dbReference>
<accession>A0A6L3V1S3</accession>
<dbReference type="GO" id="GO:0005524">
    <property type="term" value="F:ATP binding"/>
    <property type="evidence" value="ECO:0007669"/>
    <property type="project" value="InterPro"/>
</dbReference>
<evidence type="ECO:0000259" key="1">
    <source>
        <dbReference type="Pfam" id="PF03796"/>
    </source>
</evidence>